<name>A0A5S9QTU5_MYCVN</name>
<evidence type="ECO:0000313" key="1">
    <source>
        <dbReference type="EMBL" id="CAA0121741.1"/>
    </source>
</evidence>
<accession>A0A5S9QTU5</accession>
<evidence type="ECO:0000313" key="2">
    <source>
        <dbReference type="Proteomes" id="UP000430146"/>
    </source>
</evidence>
<keyword evidence="2" id="KW-1185">Reference proteome</keyword>
<dbReference type="AlphaFoldDB" id="A0A5S9QTU5"/>
<sequence length="197" mass="21927">MLETRRDALPTVDYDAESYAVCAIVESAAFLEARVNEVWFAATEPIPGSARQRLAGLNVAQVDAIREFAERPGSDRLPVIDKLDQTLVCATGRGIDRGTRPAQDVCGLVKLRDAFVHFKPKLQWDNDAHTLQKRLIQLMPANPLMQGAKPWFPHHVLCAGVAQWACDKSAEFIHQWEQALGLTNTYSIEYALIITEG</sequence>
<organism evidence="1 2">
    <name type="scientific">Mycolicibacterium vanbaalenii</name>
    <name type="common">Mycobacterium vanbaalenii</name>
    <dbReference type="NCBI Taxonomy" id="110539"/>
    <lineage>
        <taxon>Bacteria</taxon>
        <taxon>Bacillati</taxon>
        <taxon>Actinomycetota</taxon>
        <taxon>Actinomycetes</taxon>
        <taxon>Mycobacteriales</taxon>
        <taxon>Mycobacteriaceae</taxon>
        <taxon>Mycolicibacterium</taxon>
    </lineage>
</organism>
<dbReference type="Proteomes" id="UP000430146">
    <property type="component" value="Unassembled WGS sequence"/>
</dbReference>
<reference evidence="1 2" key="1">
    <citation type="submission" date="2019-11" db="EMBL/GenBank/DDBJ databases">
        <authorList>
            <person name="Holert J."/>
        </authorList>
    </citation>
    <scope>NUCLEOTIDE SEQUENCE [LARGE SCALE GENOMIC DNA]</scope>
    <source>
        <strain evidence="1">BC8_1</strain>
    </source>
</reference>
<gene>
    <name evidence="1" type="ORF">AELLOGFF_04385</name>
</gene>
<proteinExistence type="predicted"/>
<protein>
    <submittedName>
        <fullName evidence="1">Uncharacterized protein</fullName>
    </submittedName>
</protein>
<dbReference type="EMBL" id="CACSIP010000019">
    <property type="protein sequence ID" value="CAA0121741.1"/>
    <property type="molecule type" value="Genomic_DNA"/>
</dbReference>